<evidence type="ECO:0000256" key="1">
    <source>
        <dbReference type="SAM" id="SignalP"/>
    </source>
</evidence>
<organism evidence="2 3">
    <name type="scientific">Ponticaulis profundi</name>
    <dbReference type="NCBI Taxonomy" id="2665222"/>
    <lineage>
        <taxon>Bacteria</taxon>
        <taxon>Pseudomonadati</taxon>
        <taxon>Pseudomonadota</taxon>
        <taxon>Alphaproteobacteria</taxon>
        <taxon>Hyphomonadales</taxon>
        <taxon>Hyphomonadaceae</taxon>
        <taxon>Ponticaulis</taxon>
    </lineage>
</organism>
<name>A0ABW1S834_9PROT</name>
<dbReference type="Pfam" id="PF07676">
    <property type="entry name" value="PD40"/>
    <property type="match status" value="2"/>
</dbReference>
<protein>
    <submittedName>
        <fullName evidence="2">TolB family protein</fullName>
    </submittedName>
</protein>
<dbReference type="InterPro" id="IPR011042">
    <property type="entry name" value="6-blade_b-propeller_TolB-like"/>
</dbReference>
<proteinExistence type="predicted"/>
<keyword evidence="3" id="KW-1185">Reference proteome</keyword>
<accession>A0ABW1S834</accession>
<feature type="signal peptide" evidence="1">
    <location>
        <begin position="1"/>
        <end position="19"/>
    </location>
</feature>
<dbReference type="EMBL" id="JBHSSW010000004">
    <property type="protein sequence ID" value="MFC6197377.1"/>
    <property type="molecule type" value="Genomic_DNA"/>
</dbReference>
<evidence type="ECO:0000313" key="3">
    <source>
        <dbReference type="Proteomes" id="UP001596303"/>
    </source>
</evidence>
<sequence length="315" mass="34230">MFRNLMIASTCLAGLAVTACGPSSAPSETRAEPQLVFPDMPAPGNFNRAYTLTENAAGNIRVFTRETRDDTDLFITEKQADGSWSEPVKLDWPKRYSNANPHFSPLDGRLYFASDRPLPGEERGNDMNIWSIERLEDGWGEAAPVAGDVNTGAGETSVTTTANGEMFFVSKHPRGQGGQDIYLATLDNETGEWKLGYLPEKISSPRVESHIAATPDGQHIIFYSYRSPKLGVVDLVAASRNEAGEWIGPYNLGPVINTRGIDYGAGFSETGETFFFSREGQIMSLPTAELLPILTEAQAAYEAGNEEGFLGMGGE</sequence>
<reference evidence="3" key="1">
    <citation type="journal article" date="2019" name="Int. J. Syst. Evol. Microbiol.">
        <title>The Global Catalogue of Microorganisms (GCM) 10K type strain sequencing project: providing services to taxonomists for standard genome sequencing and annotation.</title>
        <authorList>
            <consortium name="The Broad Institute Genomics Platform"/>
            <consortium name="The Broad Institute Genome Sequencing Center for Infectious Disease"/>
            <person name="Wu L."/>
            <person name="Ma J."/>
        </authorList>
    </citation>
    <scope>NUCLEOTIDE SEQUENCE [LARGE SCALE GENOMIC DNA]</scope>
    <source>
        <strain evidence="3">CGMCC-1.15741</strain>
    </source>
</reference>
<comment type="caution">
    <text evidence="2">The sequence shown here is derived from an EMBL/GenBank/DDBJ whole genome shotgun (WGS) entry which is preliminary data.</text>
</comment>
<evidence type="ECO:0000313" key="2">
    <source>
        <dbReference type="EMBL" id="MFC6197377.1"/>
    </source>
</evidence>
<dbReference type="Proteomes" id="UP001596303">
    <property type="component" value="Unassembled WGS sequence"/>
</dbReference>
<feature type="chain" id="PRO_5045181720" evidence="1">
    <location>
        <begin position="20"/>
        <end position="315"/>
    </location>
</feature>
<gene>
    <name evidence="2" type="ORF">ACFQDM_04770</name>
</gene>
<keyword evidence="1" id="KW-0732">Signal</keyword>
<dbReference type="InterPro" id="IPR011659">
    <property type="entry name" value="WD40"/>
</dbReference>
<dbReference type="RefSeq" id="WP_377376172.1">
    <property type="nucleotide sequence ID" value="NZ_JBHSSW010000004.1"/>
</dbReference>
<dbReference type="Gene3D" id="2.120.10.30">
    <property type="entry name" value="TolB, C-terminal domain"/>
    <property type="match status" value="1"/>
</dbReference>
<dbReference type="PROSITE" id="PS51257">
    <property type="entry name" value="PROKAR_LIPOPROTEIN"/>
    <property type="match status" value="1"/>
</dbReference>
<dbReference type="SUPFAM" id="SSF82171">
    <property type="entry name" value="DPP6 N-terminal domain-like"/>
    <property type="match status" value="1"/>
</dbReference>